<gene>
    <name evidence="2" type="ORF">SAMN05421742_101507</name>
</gene>
<proteinExistence type="predicted"/>
<dbReference type="Pfam" id="PF08238">
    <property type="entry name" value="Sel1"/>
    <property type="match status" value="4"/>
</dbReference>
<dbReference type="SUPFAM" id="SSF81901">
    <property type="entry name" value="HCP-like"/>
    <property type="match status" value="2"/>
</dbReference>
<feature type="chain" id="PRO_5011781281" evidence="1">
    <location>
        <begin position="44"/>
        <end position="350"/>
    </location>
</feature>
<dbReference type="InterPro" id="IPR050767">
    <property type="entry name" value="Sel1_AlgK"/>
</dbReference>
<dbReference type="STRING" id="83401.SAMN05421742_101507"/>
<dbReference type="EMBL" id="FNCV01000001">
    <property type="protein sequence ID" value="SDG53625.1"/>
    <property type="molecule type" value="Genomic_DNA"/>
</dbReference>
<dbReference type="InterPro" id="IPR006597">
    <property type="entry name" value="Sel1-like"/>
</dbReference>
<keyword evidence="3" id="KW-1185">Reference proteome</keyword>
<name>A0A1G7V178_9PROT</name>
<evidence type="ECO:0000256" key="1">
    <source>
        <dbReference type="SAM" id="SignalP"/>
    </source>
</evidence>
<dbReference type="OrthoDB" id="9790300at2"/>
<keyword evidence="1" id="KW-0732">Signal</keyword>
<dbReference type="PANTHER" id="PTHR11102:SF160">
    <property type="entry name" value="ERAD-ASSOCIATED E3 UBIQUITIN-PROTEIN LIGASE COMPONENT HRD3"/>
    <property type="match status" value="1"/>
</dbReference>
<dbReference type="SMART" id="SM00671">
    <property type="entry name" value="SEL1"/>
    <property type="match status" value="4"/>
</dbReference>
<evidence type="ECO:0000313" key="3">
    <source>
        <dbReference type="Proteomes" id="UP000217076"/>
    </source>
</evidence>
<protein>
    <submittedName>
        <fullName evidence="2">TPR repeat</fullName>
    </submittedName>
</protein>
<dbReference type="PANTHER" id="PTHR11102">
    <property type="entry name" value="SEL-1-LIKE PROTEIN"/>
    <property type="match status" value="1"/>
</dbReference>
<dbReference type="AlphaFoldDB" id="A0A1G7V178"/>
<reference evidence="3" key="1">
    <citation type="submission" date="2016-10" db="EMBL/GenBank/DDBJ databases">
        <authorList>
            <person name="Varghese N."/>
            <person name="Submissions S."/>
        </authorList>
    </citation>
    <scope>NUCLEOTIDE SEQUENCE [LARGE SCALE GENOMIC DNA]</scope>
    <source>
        <strain evidence="3">930I</strain>
    </source>
</reference>
<sequence length="350" mass="35798">MAAMKTRLTHDHWPTVTSWLRGARRGAPLLLALLCAVPNAAWADPSALAEAEARLANGDGAAALARALPLAEAGDGAAQELAGRILGQGLGVPRDLAAACSWHRAAAAQGRRLAMHNHATCLAGGVGTADGQPDPAAAARWYGKAAEAGLTRSLCAEGELRMAGGPGLAAEPARGRDLCLEAARAGVPSAQATVGELFLTGRADTPKDPAQAAQWLEKAARGGIVPAAYWLGRLYLVGNGVPVNRPRALGLFRAAAEAGLPEAQIAYGEMLYARALDPKAKALAAGPAAEALFWLSLGRRGLGPADAADHPSANADRLIAVLGKHLPAETRRAVAGQLERVGPGAPVPRP</sequence>
<feature type="signal peptide" evidence="1">
    <location>
        <begin position="1"/>
        <end position="43"/>
    </location>
</feature>
<dbReference type="InterPro" id="IPR011990">
    <property type="entry name" value="TPR-like_helical_dom_sf"/>
</dbReference>
<dbReference type="Gene3D" id="1.25.40.10">
    <property type="entry name" value="Tetratricopeptide repeat domain"/>
    <property type="match status" value="2"/>
</dbReference>
<organism evidence="2 3">
    <name type="scientific">Roseospirillum parvum</name>
    <dbReference type="NCBI Taxonomy" id="83401"/>
    <lineage>
        <taxon>Bacteria</taxon>
        <taxon>Pseudomonadati</taxon>
        <taxon>Pseudomonadota</taxon>
        <taxon>Alphaproteobacteria</taxon>
        <taxon>Rhodospirillales</taxon>
        <taxon>Rhodospirillaceae</taxon>
        <taxon>Roseospirillum</taxon>
    </lineage>
</organism>
<evidence type="ECO:0000313" key="2">
    <source>
        <dbReference type="EMBL" id="SDG53625.1"/>
    </source>
</evidence>
<accession>A0A1G7V178</accession>
<dbReference type="Proteomes" id="UP000217076">
    <property type="component" value="Unassembled WGS sequence"/>
</dbReference>